<organism evidence="1 2">
    <name type="scientific">Amycolatopsis tucumanensis</name>
    <dbReference type="NCBI Taxonomy" id="401106"/>
    <lineage>
        <taxon>Bacteria</taxon>
        <taxon>Bacillati</taxon>
        <taxon>Actinomycetota</taxon>
        <taxon>Actinomycetes</taxon>
        <taxon>Pseudonocardiales</taxon>
        <taxon>Pseudonocardiaceae</taxon>
        <taxon>Amycolatopsis</taxon>
    </lineage>
</organism>
<name>A0ABP7HPT6_9PSEU</name>
<dbReference type="EMBL" id="BAABCM010000002">
    <property type="protein sequence ID" value="GAA3801375.1"/>
    <property type="molecule type" value="Genomic_DNA"/>
</dbReference>
<proteinExistence type="predicted"/>
<evidence type="ECO:0000313" key="2">
    <source>
        <dbReference type="Proteomes" id="UP001501624"/>
    </source>
</evidence>
<reference evidence="2" key="1">
    <citation type="journal article" date="2019" name="Int. J. Syst. Evol. Microbiol.">
        <title>The Global Catalogue of Microorganisms (GCM) 10K type strain sequencing project: providing services to taxonomists for standard genome sequencing and annotation.</title>
        <authorList>
            <consortium name="The Broad Institute Genomics Platform"/>
            <consortium name="The Broad Institute Genome Sequencing Center for Infectious Disease"/>
            <person name="Wu L."/>
            <person name="Ma J."/>
        </authorList>
    </citation>
    <scope>NUCLEOTIDE SEQUENCE [LARGE SCALE GENOMIC DNA]</scope>
    <source>
        <strain evidence="2">JCM 17017</strain>
    </source>
</reference>
<comment type="caution">
    <text evidence="1">The sequence shown here is derived from an EMBL/GenBank/DDBJ whole genome shotgun (WGS) entry which is preliminary data.</text>
</comment>
<protein>
    <recommendedName>
        <fullName evidence="3">ABM domain-containing protein</fullName>
    </recommendedName>
</protein>
<evidence type="ECO:0000313" key="1">
    <source>
        <dbReference type="EMBL" id="GAA3801375.1"/>
    </source>
</evidence>
<sequence>MRPAPVATHHEDAAARIDSWWRLPSAAAADEAARAALAAMPRADGLLRFSVLRSPSEPLVFLQSLWTSAAAREHYVRHVAASPRASVDDKVPGIERDRALTEVIGAVTIADAPAAKWVTRRLPGTDVRALAERELARLRTEPGLVRVAAGAGEGEVVVVEEWAASASPDGVFYEPVGAVAPA</sequence>
<gene>
    <name evidence="1" type="ORF">GCM10022380_18550</name>
</gene>
<dbReference type="Proteomes" id="UP001501624">
    <property type="component" value="Unassembled WGS sequence"/>
</dbReference>
<keyword evidence="2" id="KW-1185">Reference proteome</keyword>
<evidence type="ECO:0008006" key="3">
    <source>
        <dbReference type="Google" id="ProtNLM"/>
    </source>
</evidence>
<accession>A0ABP7HPT6</accession>